<comment type="caution">
    <text evidence="2">The sequence shown here is derived from an EMBL/GenBank/DDBJ whole genome shotgun (WGS) entry which is preliminary data.</text>
</comment>
<dbReference type="Proteomes" id="UP000705283">
    <property type="component" value="Unassembled WGS sequence"/>
</dbReference>
<evidence type="ECO:0000256" key="1">
    <source>
        <dbReference type="SAM" id="MobiDB-lite"/>
    </source>
</evidence>
<name>A0AA41BXV5_9GAMM</name>
<dbReference type="EMBL" id="JADMKS010000007">
    <property type="protein sequence ID" value="MBF6638566.1"/>
    <property type="molecule type" value="Genomic_DNA"/>
</dbReference>
<gene>
    <name evidence="2" type="ORF">ITX54_18020</name>
</gene>
<dbReference type="RefSeq" id="WP_194978517.1">
    <property type="nucleotide sequence ID" value="NZ_JADMKS010000007.1"/>
</dbReference>
<sequence length="999" mass="113870">MPGIKSVQHIPTSYTKSEIKGRDFYTQAGKSERIYLEGSKNVSHQLSSLKSRPDRQPKGLFLAAAVGISALATVSRAKADSKIASIEVKSFADNKSLSRPVQSAFSPQASPHVLQKQHSIKQRDKKIRSSPNATQNIQPVTLSDFNVQGYLSRASNSRGKNVCSDVKNNNHTQIRHEKNNAVKTQRIYCKNVERKRTKIQQLDRDVKNKKNEGDEQYWQPISNMTTPPVNTTPILNFKQQLEKTKHWIEPMHQIIRYLKENPLSSYLSLASNRLMAGRIAYSKSEYESLKDESLFSHVNQLLDGKSEYYTSSLATKFIRYESSLYYIQARIIEWGLDPSQEDFEHQFLAAHATRQRIFNAESILKFYKMQFRPLQRKTPEPFSTRSGIGDLKKYYEQFNVYLRDSASDDAANTVKQIMAMQGISQLDLERVYHPLFSLRIGYYKTIPKEPVDWRTFVGGKHIYFLRGDSGKIYAASSWEPLFMAADVSELVSEQHIASIQSLRNDETFLGSMLDVQALNNLLWLRTEKSIPDNQWVIKKYSQSINVDMKAPTLNDAFITLQHDALIAIVVAFREDNLNKTIAEKVLSLVPFFDVIQRSVNDPHYSPTFSDLLGDIIDLGLTLIMLGIPLYKLGSSGIKVALIALRTARLQGLTGALLRKAIFNAIKPTLSKMAKLTAKEVACFIIPPLDLMRMLNRLLKNPLRKVILKRSRSNKLLGQTRCRRSIGGACDTFTLYFDKKFDSPEWEKFITQVILNPVKWKGTKPSVLYRLNYLRVFSLLPNKYKEALRGWTYVKGQRRYKDSPLVNWAQGNSDNNFKLNQALFSGKPSDEMRRVANDLSEAIDALPIMANSQQLIRVVDAPEATMLKFSPGDIVSNYPAFMSASCSGKLANIALNQGFMFVRKWRDMPGAAIVVFKINGKSSKPFVNGVTTQFRMEGEYLFNRKSFFQIDAITPVKFSNPTRIDKPIFFIKLNEVSYDHSLKVRNIFTAEELNIKHSEF</sequence>
<reference evidence="2" key="1">
    <citation type="submission" date="2020-11" db="EMBL/GenBank/DDBJ databases">
        <authorList>
            <person name="Lee S.D."/>
        </authorList>
    </citation>
    <scope>NUCLEOTIDE SEQUENCE</scope>
    <source>
        <strain evidence="2">SAP-2</strain>
    </source>
</reference>
<protein>
    <submittedName>
        <fullName evidence="2">Uncharacterized protein</fullName>
    </submittedName>
</protein>
<accession>A0AA41BXV5</accession>
<reference evidence="2" key="2">
    <citation type="submission" date="2022-09" db="EMBL/GenBank/DDBJ databases">
        <title>Rouxiella aceris sp. nov., isolated from tree sap and emended description of the genus Rhouxiella.</title>
        <authorList>
            <person name="Kim I.S."/>
        </authorList>
    </citation>
    <scope>NUCLEOTIDE SEQUENCE</scope>
    <source>
        <strain evidence="2">SAP-2</strain>
    </source>
</reference>
<evidence type="ECO:0000313" key="2">
    <source>
        <dbReference type="EMBL" id="MBF6638566.1"/>
    </source>
</evidence>
<dbReference type="Gene3D" id="3.90.176.10">
    <property type="entry name" value="Toxin ADP-ribosyltransferase, Chain A, domain 1"/>
    <property type="match status" value="1"/>
</dbReference>
<organism evidence="2 3">
    <name type="scientific">Rouxiella silvae</name>
    <dbReference type="NCBI Taxonomy" id="1646373"/>
    <lineage>
        <taxon>Bacteria</taxon>
        <taxon>Pseudomonadati</taxon>
        <taxon>Pseudomonadota</taxon>
        <taxon>Gammaproteobacteria</taxon>
        <taxon>Enterobacterales</taxon>
        <taxon>Yersiniaceae</taxon>
        <taxon>Rouxiella</taxon>
    </lineage>
</organism>
<dbReference type="SUPFAM" id="SSF56399">
    <property type="entry name" value="ADP-ribosylation"/>
    <property type="match status" value="1"/>
</dbReference>
<dbReference type="AlphaFoldDB" id="A0AA41BXV5"/>
<feature type="compositionally biased region" description="Basic residues" evidence="1">
    <location>
        <begin position="118"/>
        <end position="128"/>
    </location>
</feature>
<proteinExistence type="predicted"/>
<feature type="region of interest" description="Disordered" evidence="1">
    <location>
        <begin position="102"/>
        <end position="131"/>
    </location>
</feature>
<evidence type="ECO:0000313" key="3">
    <source>
        <dbReference type="Proteomes" id="UP000705283"/>
    </source>
</evidence>